<name>A0A9Y2KW96_9RHOB</name>
<dbReference type="EMBL" id="CP127247">
    <property type="protein sequence ID" value="WIY23470.1"/>
    <property type="molecule type" value="Genomic_DNA"/>
</dbReference>
<evidence type="ECO:0000313" key="2">
    <source>
        <dbReference type="Proteomes" id="UP001238334"/>
    </source>
</evidence>
<dbReference type="SUPFAM" id="SSF46458">
    <property type="entry name" value="Globin-like"/>
    <property type="match status" value="1"/>
</dbReference>
<reference evidence="1 2" key="1">
    <citation type="submission" date="2023-06" db="EMBL/GenBank/DDBJ databases">
        <title>Parasedimentitalea psychrophila sp. nov., a psychrophilic bacterium isolated from deep-sea sediment.</title>
        <authorList>
            <person name="Li A."/>
        </authorList>
    </citation>
    <scope>NUCLEOTIDE SEQUENCE [LARGE SCALE GENOMIC DNA]</scope>
    <source>
        <strain evidence="1 2">QS115</strain>
    </source>
</reference>
<keyword evidence="2" id="KW-1185">Reference proteome</keyword>
<proteinExistence type="predicted"/>
<dbReference type="AlphaFoldDB" id="A0A9Y2KW96"/>
<dbReference type="RefSeq" id="WP_270917925.1">
    <property type="nucleotide sequence ID" value="NZ_CP127247.1"/>
</dbReference>
<sequence>MPETTPDNPLKRFDITADQITHVVSVFYAQIRRHPVLGPIFADHINDSDWPAHEDKIARFWRNAILREKCYSGNPMRQHLTRPDIKAEHFPLWLALFHQVLQAELPAHLARSWAALADRIGEGFRAGIVSMRQPKDAPPKLF</sequence>
<dbReference type="GO" id="GO:0019825">
    <property type="term" value="F:oxygen binding"/>
    <property type="evidence" value="ECO:0007669"/>
    <property type="project" value="InterPro"/>
</dbReference>
<dbReference type="Proteomes" id="UP001238334">
    <property type="component" value="Chromosome"/>
</dbReference>
<evidence type="ECO:0000313" key="1">
    <source>
        <dbReference type="EMBL" id="WIY23470.1"/>
    </source>
</evidence>
<organism evidence="1 2">
    <name type="scientific">Parasedimentitalea psychrophila</name>
    <dbReference type="NCBI Taxonomy" id="2997337"/>
    <lineage>
        <taxon>Bacteria</taxon>
        <taxon>Pseudomonadati</taxon>
        <taxon>Pseudomonadota</taxon>
        <taxon>Alphaproteobacteria</taxon>
        <taxon>Rhodobacterales</taxon>
        <taxon>Paracoccaceae</taxon>
        <taxon>Parasedimentitalea</taxon>
    </lineage>
</organism>
<dbReference type="InterPro" id="IPR009050">
    <property type="entry name" value="Globin-like_sf"/>
</dbReference>
<dbReference type="CDD" id="cd08916">
    <property type="entry name" value="TrHb3_P"/>
    <property type="match status" value="1"/>
</dbReference>
<dbReference type="Gene3D" id="1.10.490.10">
    <property type="entry name" value="Globins"/>
    <property type="match status" value="1"/>
</dbReference>
<dbReference type="InterPro" id="IPR012292">
    <property type="entry name" value="Globin/Proto"/>
</dbReference>
<dbReference type="KEGG" id="ppso:QPJ95_12450"/>
<dbReference type="GO" id="GO:0020037">
    <property type="term" value="F:heme binding"/>
    <property type="evidence" value="ECO:0007669"/>
    <property type="project" value="InterPro"/>
</dbReference>
<accession>A0A9Y2KW96</accession>
<gene>
    <name evidence="1" type="ORF">QPJ95_12450</name>
</gene>
<protein>
    <submittedName>
        <fullName evidence="1">Group III truncated hemoglobin</fullName>
    </submittedName>
</protein>